<keyword evidence="4" id="KW-0238">DNA-binding</keyword>
<dbReference type="AlphaFoldDB" id="A0A1Y5FCP2"/>
<dbReference type="SUPFAM" id="SSF88946">
    <property type="entry name" value="Sigma2 domain of RNA polymerase sigma factors"/>
    <property type="match status" value="1"/>
</dbReference>
<dbReference type="NCBIfam" id="TIGR02937">
    <property type="entry name" value="sigma70-ECF"/>
    <property type="match status" value="1"/>
</dbReference>
<dbReference type="PANTHER" id="PTHR30376:SF3">
    <property type="entry name" value="RNA POLYMERASE SIGMA FACTOR RPOH"/>
    <property type="match status" value="1"/>
</dbReference>
<keyword evidence="3" id="KW-0731">Sigma factor</keyword>
<evidence type="ECO:0000256" key="1">
    <source>
        <dbReference type="ARBA" id="ARBA00007788"/>
    </source>
</evidence>
<organism evidence="7 8">
    <name type="scientific">Halobacteriovorax marinus</name>
    <dbReference type="NCBI Taxonomy" id="97084"/>
    <lineage>
        <taxon>Bacteria</taxon>
        <taxon>Pseudomonadati</taxon>
        <taxon>Bdellovibrionota</taxon>
        <taxon>Bacteriovoracia</taxon>
        <taxon>Bacteriovoracales</taxon>
        <taxon>Halobacteriovoraceae</taxon>
        <taxon>Halobacteriovorax</taxon>
    </lineage>
</organism>
<feature type="domain" description="RNA polymerase sigma-70" evidence="6">
    <location>
        <begin position="139"/>
        <end position="152"/>
    </location>
</feature>
<sequence>MGQDKKILTIKEKVISPEVLEGNDDNSTSAVPELKDVEVFLDVPTEKPSKEDIIKEVNQLLPVLTPGKDLVSRTLDPLTIYLKEISKYDLLTIEEEKELTKRLVETGDIDVAKKLVAANLRLVVKIAMEYRSSFQNVMDLIQEGNVGLMKAVSKYDPDKGAKLSYYSSWWIRSYILKYILDNFRLVKIGTTNDQKKLFFNLLKEKDRLAKLGITADHKIISENLGVSEKSVAIMDQRLSTHGSEVSLDAPLGFDQSSGVLADILQDENSEDFPEKIADAQGLEILQDNLKDFVAGLKERDRDIFKKRLLSEVPPSFQSIADEYGVSRERIRQIEERLLKNLKVYMSEFIR</sequence>
<proteinExistence type="inferred from homology"/>
<evidence type="ECO:0000259" key="6">
    <source>
        <dbReference type="PROSITE" id="PS00715"/>
    </source>
</evidence>
<dbReference type="InterPro" id="IPR007630">
    <property type="entry name" value="RNA_pol_sigma70_r4"/>
</dbReference>
<reference evidence="8" key="1">
    <citation type="journal article" date="2017" name="Proc. Natl. Acad. Sci. U.S.A.">
        <title>Simulation of Deepwater Horizon oil plume reveals substrate specialization within a complex community of hydrocarbon-degraders.</title>
        <authorList>
            <person name="Hu P."/>
            <person name="Dubinsky E.A."/>
            <person name="Probst A.J."/>
            <person name="Wang J."/>
            <person name="Sieber C.M.K."/>
            <person name="Tom L.M."/>
            <person name="Gardinali P."/>
            <person name="Banfield J.F."/>
            <person name="Atlas R.M."/>
            <person name="Andersen G.L."/>
        </authorList>
    </citation>
    <scope>NUCLEOTIDE SEQUENCE [LARGE SCALE GENOMIC DNA]</scope>
</reference>
<dbReference type="Gene3D" id="1.10.10.10">
    <property type="entry name" value="Winged helix-like DNA-binding domain superfamily/Winged helix DNA-binding domain"/>
    <property type="match status" value="1"/>
</dbReference>
<dbReference type="InterPro" id="IPR036388">
    <property type="entry name" value="WH-like_DNA-bd_sf"/>
</dbReference>
<accession>A0A1Y5FCP2</accession>
<dbReference type="NCBIfam" id="NF005143">
    <property type="entry name" value="PRK06596.1"/>
    <property type="match status" value="1"/>
</dbReference>
<dbReference type="Gene3D" id="1.10.601.10">
    <property type="entry name" value="RNA Polymerase Primary Sigma Factor"/>
    <property type="match status" value="1"/>
</dbReference>
<evidence type="ECO:0000256" key="4">
    <source>
        <dbReference type="ARBA" id="ARBA00023125"/>
    </source>
</evidence>
<dbReference type="SUPFAM" id="SSF88659">
    <property type="entry name" value="Sigma3 and sigma4 domains of RNA polymerase sigma factors"/>
    <property type="match status" value="1"/>
</dbReference>
<dbReference type="PANTHER" id="PTHR30376">
    <property type="entry name" value="SIGMA FACTOR RPOH HEAT SHOCK RELATED"/>
    <property type="match status" value="1"/>
</dbReference>
<dbReference type="GO" id="GO:0006352">
    <property type="term" value="P:DNA-templated transcription initiation"/>
    <property type="evidence" value="ECO:0007669"/>
    <property type="project" value="InterPro"/>
</dbReference>
<dbReference type="Proteomes" id="UP000196531">
    <property type="component" value="Unassembled WGS sequence"/>
</dbReference>
<keyword evidence="2" id="KW-0805">Transcription regulation</keyword>
<dbReference type="InterPro" id="IPR007627">
    <property type="entry name" value="RNA_pol_sigma70_r2"/>
</dbReference>
<dbReference type="PRINTS" id="PR00046">
    <property type="entry name" value="SIGMA70FCT"/>
</dbReference>
<dbReference type="InterPro" id="IPR014284">
    <property type="entry name" value="RNA_pol_sigma-70_dom"/>
</dbReference>
<comment type="caution">
    <text evidence="7">The sequence shown here is derived from an EMBL/GenBank/DDBJ whole genome shotgun (WGS) entry which is preliminary data.</text>
</comment>
<name>A0A1Y5FCP2_9BACT</name>
<dbReference type="PROSITE" id="PS00715">
    <property type="entry name" value="SIGMA70_1"/>
    <property type="match status" value="1"/>
</dbReference>
<dbReference type="Pfam" id="PF04545">
    <property type="entry name" value="Sigma70_r4"/>
    <property type="match status" value="1"/>
</dbReference>
<dbReference type="Pfam" id="PF00140">
    <property type="entry name" value="Sigma70_r1_2"/>
    <property type="match status" value="1"/>
</dbReference>
<evidence type="ECO:0000256" key="2">
    <source>
        <dbReference type="ARBA" id="ARBA00023015"/>
    </source>
</evidence>
<dbReference type="Pfam" id="PF04542">
    <property type="entry name" value="Sigma70_r2"/>
    <property type="match status" value="1"/>
</dbReference>
<evidence type="ECO:0000313" key="7">
    <source>
        <dbReference type="EMBL" id="OUR97231.1"/>
    </source>
</evidence>
<dbReference type="InterPro" id="IPR000943">
    <property type="entry name" value="RNA_pol_sigma70"/>
</dbReference>
<dbReference type="InterPro" id="IPR013324">
    <property type="entry name" value="RNA_pol_sigma_r3/r4-like"/>
</dbReference>
<dbReference type="InterPro" id="IPR013325">
    <property type="entry name" value="RNA_pol_sigma_r2"/>
</dbReference>
<keyword evidence="5" id="KW-0804">Transcription</keyword>
<dbReference type="GO" id="GO:0016987">
    <property type="term" value="F:sigma factor activity"/>
    <property type="evidence" value="ECO:0007669"/>
    <property type="project" value="UniProtKB-KW"/>
</dbReference>
<dbReference type="EMBL" id="MAAO01000006">
    <property type="protein sequence ID" value="OUR97231.1"/>
    <property type="molecule type" value="Genomic_DNA"/>
</dbReference>
<evidence type="ECO:0000256" key="5">
    <source>
        <dbReference type="ARBA" id="ARBA00023163"/>
    </source>
</evidence>
<evidence type="ECO:0000313" key="8">
    <source>
        <dbReference type="Proteomes" id="UP000196531"/>
    </source>
</evidence>
<gene>
    <name evidence="7" type="ORF">A9Q84_12965</name>
</gene>
<evidence type="ECO:0000256" key="3">
    <source>
        <dbReference type="ARBA" id="ARBA00023082"/>
    </source>
</evidence>
<protein>
    <recommendedName>
        <fullName evidence="6">RNA polymerase sigma-70 domain-containing protein</fullName>
    </recommendedName>
</protein>
<dbReference type="InterPro" id="IPR050813">
    <property type="entry name" value="Sigma-70_Factor"/>
</dbReference>
<dbReference type="InterPro" id="IPR009042">
    <property type="entry name" value="RNA_pol_sigma70_r1_2"/>
</dbReference>
<dbReference type="GO" id="GO:0003677">
    <property type="term" value="F:DNA binding"/>
    <property type="evidence" value="ECO:0007669"/>
    <property type="project" value="UniProtKB-KW"/>
</dbReference>
<comment type="similarity">
    <text evidence="1">Belongs to the sigma-70 factor family.</text>
</comment>